<dbReference type="Pfam" id="PF01381">
    <property type="entry name" value="HTH_3"/>
    <property type="match status" value="1"/>
</dbReference>
<dbReference type="CDD" id="cd00093">
    <property type="entry name" value="HTH_XRE"/>
    <property type="match status" value="1"/>
</dbReference>
<dbReference type="SUPFAM" id="SSF47413">
    <property type="entry name" value="lambda repressor-like DNA-binding domains"/>
    <property type="match status" value="1"/>
</dbReference>
<gene>
    <name evidence="2" type="ORF">SAMN04488072_101287</name>
</gene>
<dbReference type="Proteomes" id="UP000198642">
    <property type="component" value="Unassembled WGS sequence"/>
</dbReference>
<accession>A0A1I0VAH4</accession>
<evidence type="ECO:0000313" key="3">
    <source>
        <dbReference type="Proteomes" id="UP000198642"/>
    </source>
</evidence>
<reference evidence="2 3" key="1">
    <citation type="submission" date="2016-10" db="EMBL/GenBank/DDBJ databases">
        <authorList>
            <person name="de Groot N.N."/>
        </authorList>
    </citation>
    <scope>NUCLEOTIDE SEQUENCE [LARGE SCALE GENOMIC DNA]</scope>
    <source>
        <strain evidence="2 3">CGMCC 1.3702</strain>
    </source>
</reference>
<keyword evidence="2" id="KW-0238">DNA-binding</keyword>
<evidence type="ECO:0000259" key="1">
    <source>
        <dbReference type="PROSITE" id="PS50943"/>
    </source>
</evidence>
<organism evidence="2 3">
    <name type="scientific">Lentibacillus halodurans</name>
    <dbReference type="NCBI Taxonomy" id="237679"/>
    <lineage>
        <taxon>Bacteria</taxon>
        <taxon>Bacillati</taxon>
        <taxon>Bacillota</taxon>
        <taxon>Bacilli</taxon>
        <taxon>Bacillales</taxon>
        <taxon>Bacillaceae</taxon>
        <taxon>Lentibacillus</taxon>
    </lineage>
</organism>
<dbReference type="STRING" id="237679.SAMN04488072_101287"/>
<dbReference type="InterPro" id="IPR010982">
    <property type="entry name" value="Lambda_DNA-bd_dom_sf"/>
</dbReference>
<dbReference type="Gene3D" id="1.10.260.40">
    <property type="entry name" value="lambda repressor-like DNA-binding domains"/>
    <property type="match status" value="1"/>
</dbReference>
<dbReference type="EMBL" id="FOJW01000001">
    <property type="protein sequence ID" value="SFA73258.1"/>
    <property type="molecule type" value="Genomic_DNA"/>
</dbReference>
<sequence length="110" mass="12491">MFLTFLTTNIMIDLEEKSEVGLVQMNQSDIKEEISAKMKLIRIENNYTQEQMATVLGISKKSLVQIEKRRINANWTITIATCALFRNSEIIRHALGGDALKTLESAVHHT</sequence>
<keyword evidence="3" id="KW-1185">Reference proteome</keyword>
<protein>
    <submittedName>
        <fullName evidence="2">DNA-binding transcriptional regulator, XRE-family HTH domain</fullName>
    </submittedName>
</protein>
<name>A0A1I0VAH4_9BACI</name>
<dbReference type="InterPro" id="IPR001387">
    <property type="entry name" value="Cro/C1-type_HTH"/>
</dbReference>
<dbReference type="AlphaFoldDB" id="A0A1I0VAH4"/>
<dbReference type="PROSITE" id="PS50943">
    <property type="entry name" value="HTH_CROC1"/>
    <property type="match status" value="1"/>
</dbReference>
<feature type="domain" description="HTH cro/C1-type" evidence="1">
    <location>
        <begin position="38"/>
        <end position="74"/>
    </location>
</feature>
<evidence type="ECO:0000313" key="2">
    <source>
        <dbReference type="EMBL" id="SFA73258.1"/>
    </source>
</evidence>
<dbReference type="GO" id="GO:0003677">
    <property type="term" value="F:DNA binding"/>
    <property type="evidence" value="ECO:0007669"/>
    <property type="project" value="UniProtKB-KW"/>
</dbReference>
<proteinExistence type="predicted"/>